<sequence length="1658" mass="183443">MNIEKFKGGERIMRKHLITVTAVILMLMFCQSVAAADNSTEVSTGDSITANNTDQIKDPVVLVIHSSTSSKMTNDAAKRVMEIINPSQSGYNPQNRSTWAVRFEVRTTTQISKMDPAELKSLIESADIVIAEWLFDSGNFRNVMNAHPEIAFNRPNKIFIVLESDPDLTNMSQINGVKIFQGIPASVIGNTDTKNTILYDLKNSNEARLKNYVATYPQLAPWVTYGLYYAKKGTVNYENQFKLLLKNFTVMNGGTWPSVWEPAAPVTLPAEMLYRDGRVFTSLADYLAAYPLNTSRPTVGIAGLDSVLLSGDMAHFDSIIEKLTAKGLNVIPVVGAYSGVNGTQPLNIYSAMVKFFVYDPADPSRVITAAEYEANSSRYRYRIDALVSFTTFTLGSGFVNQTANLLERMNVPVFRAMISTKREEGEWIISDDGLLWSDNYYQIAIPETQGIIEPIFVAAPAKSMDNMTGVEIVAYTPIEEQMDYLVNRISNWLRLKYLMNSEKRVALIYYNYPPGKGNIGASYLNVPETLVEILKSLQSAGYSVSGFPRAADDLVRLLTERGINVALWAPGELERLANATSVILWDAEEYYAWFQTLNPVARKQVIEGPVGYIEEVLKLALNYASSDTAYKAALGTLDKWSSEMLSLANTYPEKAQAASSLIRNMTEALRTVLNSARTGESTDAAWNLFYQFKNEFQALAVPGFNGWGSPPGNVMTVERNGRKYIVIPGLVFGNVFIGPEPQRGWEADVDKLYHSTVVAPPHQYLAWYAWVNTVFNADAQVHIGRHATYEWLPRKQVALSSFDFSQICAGTKPSVYIYIMDGVGEGIQSKRRGYAVIIDHLTPPMKTTQLYGDLLELRAVIDDYAKTPNSSPLKQEYFNSIRNLVIKLNMAAELGINPENFTVDDIERVEDYLVVLQQTLMPVGLHTFSLRWTDEEIALLAAAMVSSDGGPSSPSLQRLIAAARGWNFDNLTALQAEELNNITVNWILQVMGGTPPSSLTDNPRITELLNRALEYVALINQSFNSEMNSLLDALNGGFITPRAGNDPVRNPSALPTGSNFYAVSENLMPTKTAWNLGKRLADMALAQFDRIPEKVAAVVWCVETVRDDGTMVSFVLRLMGVEPTWSSTGSASNMKATPLSQLLDDINALRSASGLPAFTERPRVDPVVTTSGLFRDLFPRLLINMDRAYRVALAASYSEIVAAHPALKSSLDYVLQTLVDAKYTSFKGSEPMGTNYIAIHWINDTIRYMQAGMNANDAGEVAITRIFAPPVGDYGAGVSKGTEMSWTWNDRSELAEIYFNRMSHAYSERSWGVSMPETFKELLKGIQTAYHSRNTNLYGVADNDDYFDYFGGLSMAIEMMNNGRAPNLYVLHYANPANPRVLSLKQFLAIEYRTRYLNPDWLRSILNEGYQGPRTIAKYTSHLVSWEYTVPDLLDSKFWDSYYDALVADRYNLGLTSYYSRNPYAAMDILAHFAEMANRGYWNARTEQLTTIAENLGRYVAENGVSCSGSICGDRELMKWLGQYMSSDIRKRFTAALYAATGAQVFAPEPSSDVNPGENPSTGPTTGPSKPATGSGGSGGGRSHSRGSSQGAFSAVSQASAMSENSAAGESGQKKSYEVTETPSTVKQRTEFPVYGVVGIVAILVLVGVGYFFGPGRR</sequence>
<dbReference type="InterPro" id="IPR003672">
    <property type="entry name" value="CobN/Mg_chltase"/>
</dbReference>
<feature type="region of interest" description="Disordered" evidence="1">
    <location>
        <begin position="1547"/>
        <end position="1625"/>
    </location>
</feature>
<feature type="compositionally biased region" description="Low complexity" evidence="1">
    <location>
        <begin position="1560"/>
        <end position="1573"/>
    </location>
</feature>
<evidence type="ECO:0000256" key="2">
    <source>
        <dbReference type="SAM" id="Phobius"/>
    </source>
</evidence>
<proteinExistence type="predicted"/>
<protein>
    <submittedName>
        <fullName evidence="4">Cobaltochelatase subunit CobN</fullName>
    </submittedName>
</protein>
<organism evidence="4 5">
    <name type="scientific">Methanothermobacter thermautotrophicus</name>
    <name type="common">Methanobacterium thermoformicicum</name>
    <dbReference type="NCBI Taxonomy" id="145262"/>
    <lineage>
        <taxon>Archaea</taxon>
        <taxon>Methanobacteriati</taxon>
        <taxon>Methanobacteriota</taxon>
        <taxon>Methanomada group</taxon>
        <taxon>Methanobacteria</taxon>
        <taxon>Methanobacteriales</taxon>
        <taxon>Methanobacteriaceae</taxon>
        <taxon>Methanothermobacter</taxon>
    </lineage>
</organism>
<evidence type="ECO:0000256" key="1">
    <source>
        <dbReference type="SAM" id="MobiDB-lite"/>
    </source>
</evidence>
<feature type="domain" description="CobN/magnesium chelatase" evidence="3">
    <location>
        <begin position="228"/>
        <end position="607"/>
    </location>
</feature>
<keyword evidence="2" id="KW-0812">Transmembrane</keyword>
<reference evidence="4" key="1">
    <citation type="submission" date="2018-06" db="EMBL/GenBank/DDBJ databases">
        <title>Draft genome sequence of Methanothermobacter thermautotrophicus Strain WHS, a thermophilic, hydrogenotrophic methanogen isolated from Washburn Hot Springs in Yellowstone National Park, USA.</title>
        <authorList>
            <person name="Mckay L.J."/>
            <person name="Klingelsmith K."/>
            <person name="Inskeep W.P."/>
            <person name="Fields M.W."/>
        </authorList>
    </citation>
    <scope>NUCLEOTIDE SEQUENCE</scope>
    <source>
        <strain evidence="4">WHS</strain>
    </source>
</reference>
<evidence type="ECO:0000313" key="5">
    <source>
        <dbReference type="Proteomes" id="UP000646659"/>
    </source>
</evidence>
<comment type="caution">
    <text evidence="4">The sequence shown here is derived from an EMBL/GenBank/DDBJ whole genome shotgun (WGS) entry which is preliminary data.</text>
</comment>
<feature type="transmembrane region" description="Helical" evidence="2">
    <location>
        <begin position="1632"/>
        <end position="1653"/>
    </location>
</feature>
<dbReference type="CDD" id="cd10150">
    <property type="entry name" value="CobN_like"/>
    <property type="match status" value="1"/>
</dbReference>
<keyword evidence="2" id="KW-1133">Transmembrane helix</keyword>
<dbReference type="PANTHER" id="PTHR44119:SF4">
    <property type="entry name" value="AEROBIC COBALTOCHELATASE SUBUNIT COBN"/>
    <property type="match status" value="1"/>
</dbReference>
<keyword evidence="2" id="KW-0472">Membrane</keyword>
<feature type="compositionally biased region" description="Polar residues" evidence="1">
    <location>
        <begin position="1595"/>
        <end position="1608"/>
    </location>
</feature>
<dbReference type="Proteomes" id="UP000646659">
    <property type="component" value="Unassembled WGS sequence"/>
</dbReference>
<evidence type="ECO:0000259" key="3">
    <source>
        <dbReference type="Pfam" id="PF02514"/>
    </source>
</evidence>
<evidence type="ECO:0000313" key="4">
    <source>
        <dbReference type="EMBL" id="MBE2900901.1"/>
    </source>
</evidence>
<dbReference type="PANTHER" id="PTHR44119">
    <property type="entry name" value="MAGNESIUM-CHELATASE SUBUNIT CHLH, CHLOROPLASTIC"/>
    <property type="match status" value="1"/>
</dbReference>
<dbReference type="Pfam" id="PF02514">
    <property type="entry name" value="CobN-Mg_chel"/>
    <property type="match status" value="2"/>
</dbReference>
<accession>A0A842YRC0</accession>
<name>A0A842YRC0_METTF</name>
<dbReference type="EMBL" id="QKOF01000007">
    <property type="protein sequence ID" value="MBE2900901.1"/>
    <property type="molecule type" value="Genomic_DNA"/>
</dbReference>
<feature type="domain" description="CobN/magnesium chelatase" evidence="3">
    <location>
        <begin position="705"/>
        <end position="1489"/>
    </location>
</feature>
<gene>
    <name evidence="4" type="ORF">DNK57_08895</name>
</gene>
<dbReference type="OrthoDB" id="192131at2157"/>